<sequence length="242" mass="27169">MSVKNRLAFLGALVMMLSLAKTGFAAPKYQKAEVLGLQRQKEIFEAIEIQPLEAYAPEYPIVGFDIRQDGYLLLGVQGSGNTGQNEIYIFNPQGQYEYGFAFQCTGLYFVRWNGENAQLYFVRGDTLVELDREGNRVDVQNLSFAQWNAIEPQLRRSRIKKNGYTYVIEKANGVAGCLADYYARIVRLGPEGTREVIYDVGQAFETRANTMFVIAMCGIGGGIACAVSSAIDKRRRYRVYAD</sequence>
<proteinExistence type="predicted"/>
<feature type="signal peptide" evidence="2">
    <location>
        <begin position="1"/>
        <end position="25"/>
    </location>
</feature>
<dbReference type="RefSeq" id="WP_249285595.1">
    <property type="nucleotide sequence ID" value="NZ_JACRSO010000004.1"/>
</dbReference>
<reference evidence="3" key="1">
    <citation type="submission" date="2020-08" db="EMBL/GenBank/DDBJ databases">
        <title>Genome public.</title>
        <authorList>
            <person name="Liu C."/>
            <person name="Sun Q."/>
        </authorList>
    </citation>
    <scope>NUCLEOTIDE SEQUENCE</scope>
    <source>
        <strain evidence="3">NSJ-44</strain>
    </source>
</reference>
<dbReference type="Proteomes" id="UP000654279">
    <property type="component" value="Unassembled WGS sequence"/>
</dbReference>
<dbReference type="AlphaFoldDB" id="A0A926D211"/>
<evidence type="ECO:0000313" key="3">
    <source>
        <dbReference type="EMBL" id="MBC8529781.1"/>
    </source>
</evidence>
<evidence type="ECO:0000256" key="1">
    <source>
        <dbReference type="SAM" id="Phobius"/>
    </source>
</evidence>
<keyword evidence="4" id="KW-1185">Reference proteome</keyword>
<name>A0A926D211_9FIRM</name>
<gene>
    <name evidence="3" type="ORF">H8699_10110</name>
</gene>
<protein>
    <submittedName>
        <fullName evidence="3">Uncharacterized protein</fullName>
    </submittedName>
</protein>
<keyword evidence="1" id="KW-1133">Transmembrane helix</keyword>
<keyword evidence="2" id="KW-0732">Signal</keyword>
<organism evidence="3 4">
    <name type="scientific">Luoshenia tenuis</name>
    <dbReference type="NCBI Taxonomy" id="2763654"/>
    <lineage>
        <taxon>Bacteria</taxon>
        <taxon>Bacillati</taxon>
        <taxon>Bacillota</taxon>
        <taxon>Clostridia</taxon>
        <taxon>Christensenellales</taxon>
        <taxon>Christensenellaceae</taxon>
        <taxon>Luoshenia</taxon>
    </lineage>
</organism>
<evidence type="ECO:0000256" key="2">
    <source>
        <dbReference type="SAM" id="SignalP"/>
    </source>
</evidence>
<keyword evidence="1" id="KW-0472">Membrane</keyword>
<comment type="caution">
    <text evidence="3">The sequence shown here is derived from an EMBL/GenBank/DDBJ whole genome shotgun (WGS) entry which is preliminary data.</text>
</comment>
<evidence type="ECO:0000313" key="4">
    <source>
        <dbReference type="Proteomes" id="UP000654279"/>
    </source>
</evidence>
<feature type="transmembrane region" description="Helical" evidence="1">
    <location>
        <begin position="211"/>
        <end position="231"/>
    </location>
</feature>
<dbReference type="EMBL" id="JACRSO010000004">
    <property type="protein sequence ID" value="MBC8529781.1"/>
    <property type="molecule type" value="Genomic_DNA"/>
</dbReference>
<keyword evidence="1" id="KW-0812">Transmembrane</keyword>
<feature type="chain" id="PRO_5037471998" evidence="2">
    <location>
        <begin position="26"/>
        <end position="242"/>
    </location>
</feature>
<accession>A0A926D211</accession>